<evidence type="ECO:0000313" key="1">
    <source>
        <dbReference type="EMBL" id="KAH0555396.1"/>
    </source>
</evidence>
<comment type="caution">
    <text evidence="1">The sequence shown here is derived from an EMBL/GenBank/DDBJ whole genome shotgun (WGS) entry which is preliminary data.</text>
</comment>
<organism evidence="1 2">
    <name type="scientific">Cotesia glomerata</name>
    <name type="common">Lepidopteran parasitic wasp</name>
    <name type="synonym">Apanteles glomeratus</name>
    <dbReference type="NCBI Taxonomy" id="32391"/>
    <lineage>
        <taxon>Eukaryota</taxon>
        <taxon>Metazoa</taxon>
        <taxon>Ecdysozoa</taxon>
        <taxon>Arthropoda</taxon>
        <taxon>Hexapoda</taxon>
        <taxon>Insecta</taxon>
        <taxon>Pterygota</taxon>
        <taxon>Neoptera</taxon>
        <taxon>Endopterygota</taxon>
        <taxon>Hymenoptera</taxon>
        <taxon>Apocrita</taxon>
        <taxon>Ichneumonoidea</taxon>
        <taxon>Braconidae</taxon>
        <taxon>Microgastrinae</taxon>
        <taxon>Cotesia</taxon>
    </lineage>
</organism>
<evidence type="ECO:0000313" key="2">
    <source>
        <dbReference type="Proteomes" id="UP000826195"/>
    </source>
</evidence>
<name>A0AAV7IRZ7_COTGL</name>
<proteinExistence type="predicted"/>
<dbReference type="AlphaFoldDB" id="A0AAV7IRZ7"/>
<sequence length="118" mass="13102">MRASSRSPSEMGLVSNEEDDCFLNRATARSKITVARMSRVLRREVSLNFIWPRFSGLSQPGRAIPPKGVINKLGRKIIRKLNWRGVVFDGRLRMTAGGRLTSNRAKLASGGTRGLGFE</sequence>
<protein>
    <submittedName>
        <fullName evidence="1">Uncharacterized protein</fullName>
    </submittedName>
</protein>
<accession>A0AAV7IRZ7</accession>
<keyword evidence="2" id="KW-1185">Reference proteome</keyword>
<dbReference type="EMBL" id="JAHXZJ010001119">
    <property type="protein sequence ID" value="KAH0555396.1"/>
    <property type="molecule type" value="Genomic_DNA"/>
</dbReference>
<gene>
    <name evidence="1" type="ORF">KQX54_018445</name>
</gene>
<dbReference type="Proteomes" id="UP000826195">
    <property type="component" value="Unassembled WGS sequence"/>
</dbReference>
<reference evidence="1 2" key="1">
    <citation type="journal article" date="2021" name="J. Hered.">
        <title>A chromosome-level genome assembly of the parasitoid wasp, Cotesia glomerata (Hymenoptera: Braconidae).</title>
        <authorList>
            <person name="Pinto B.J."/>
            <person name="Weis J.J."/>
            <person name="Gamble T."/>
            <person name="Ode P.J."/>
            <person name="Paul R."/>
            <person name="Zaspel J.M."/>
        </authorList>
    </citation>
    <scope>NUCLEOTIDE SEQUENCE [LARGE SCALE GENOMIC DNA]</scope>
    <source>
        <strain evidence="1">CgM1</strain>
    </source>
</reference>